<keyword evidence="2" id="KW-1185">Reference proteome</keyword>
<protein>
    <submittedName>
        <fullName evidence="1">Uncharacterized protein</fullName>
    </submittedName>
</protein>
<dbReference type="GO" id="GO:0005815">
    <property type="term" value="C:microtubule organizing center"/>
    <property type="evidence" value="ECO:0007669"/>
    <property type="project" value="TreeGrafter"/>
</dbReference>
<dbReference type="EMBL" id="MCFH01000040">
    <property type="protein sequence ID" value="ORX45429.1"/>
    <property type="molecule type" value="Genomic_DNA"/>
</dbReference>
<accession>A0A1Y1V389</accession>
<dbReference type="InterPro" id="IPR035892">
    <property type="entry name" value="C2_domain_sf"/>
</dbReference>
<gene>
    <name evidence="1" type="ORF">BCR36DRAFT_333301</name>
</gene>
<evidence type="ECO:0000313" key="1">
    <source>
        <dbReference type="EMBL" id="ORX45429.1"/>
    </source>
</evidence>
<evidence type="ECO:0000313" key="2">
    <source>
        <dbReference type="Proteomes" id="UP000193719"/>
    </source>
</evidence>
<dbReference type="AlphaFoldDB" id="A0A1Y1V389"/>
<proteinExistence type="predicted"/>
<feature type="non-terminal residue" evidence="1">
    <location>
        <position position="864"/>
    </location>
</feature>
<dbReference type="Proteomes" id="UP000193719">
    <property type="component" value="Unassembled WGS sequence"/>
</dbReference>
<reference evidence="1 2" key="1">
    <citation type="submission" date="2016-08" db="EMBL/GenBank/DDBJ databases">
        <title>Genomes of anaerobic fungi encode conserved fungal cellulosomes for biomass hydrolysis.</title>
        <authorList>
            <consortium name="DOE Joint Genome Institute"/>
            <person name="Haitjema C.H."/>
            <person name="Gilmore S.P."/>
            <person name="Henske J.K."/>
            <person name="Solomon K.V."/>
            <person name="De Groot R."/>
            <person name="Kuo A."/>
            <person name="Mondo S.J."/>
            <person name="Salamov A.A."/>
            <person name="Labutti K."/>
            <person name="Zhao Z."/>
            <person name="Chiniquy J."/>
            <person name="Barry K."/>
            <person name="Brewer H.M."/>
            <person name="Purvine S.O."/>
            <person name="Wright A.T."/>
            <person name="Boxma B."/>
            <person name="Van Alen T."/>
            <person name="Hackstein J.H."/>
            <person name="Baker S.E."/>
            <person name="Grigoriev I.V."/>
            <person name="O'Malley M.A."/>
        </authorList>
    </citation>
    <scope>NUCLEOTIDE SEQUENCE [LARGE SCALE GENOMIC DNA]</scope>
    <source>
        <strain evidence="2">finn</strain>
    </source>
</reference>
<comment type="caution">
    <text evidence="1">The sequence shown here is derived from an EMBL/GenBank/DDBJ whole genome shotgun (WGS) entry which is preliminary data.</text>
</comment>
<dbReference type="GO" id="GO:0060271">
    <property type="term" value="P:cilium assembly"/>
    <property type="evidence" value="ECO:0007669"/>
    <property type="project" value="TreeGrafter"/>
</dbReference>
<dbReference type="STRING" id="1754191.A0A1Y1V389"/>
<organism evidence="1 2">
    <name type="scientific">Piromyces finnis</name>
    <dbReference type="NCBI Taxonomy" id="1754191"/>
    <lineage>
        <taxon>Eukaryota</taxon>
        <taxon>Fungi</taxon>
        <taxon>Fungi incertae sedis</taxon>
        <taxon>Chytridiomycota</taxon>
        <taxon>Chytridiomycota incertae sedis</taxon>
        <taxon>Neocallimastigomycetes</taxon>
        <taxon>Neocallimastigales</taxon>
        <taxon>Neocallimastigaceae</taxon>
        <taxon>Piromyces</taxon>
    </lineage>
</organism>
<reference evidence="1 2" key="2">
    <citation type="submission" date="2016-08" db="EMBL/GenBank/DDBJ databases">
        <title>Pervasive Adenine N6-methylation of Active Genes in Fungi.</title>
        <authorList>
            <consortium name="DOE Joint Genome Institute"/>
            <person name="Mondo S.J."/>
            <person name="Dannebaum R.O."/>
            <person name="Kuo R.C."/>
            <person name="Labutti K."/>
            <person name="Haridas S."/>
            <person name="Kuo A."/>
            <person name="Salamov A."/>
            <person name="Ahrendt S.R."/>
            <person name="Lipzen A."/>
            <person name="Sullivan W."/>
            <person name="Andreopoulos W.B."/>
            <person name="Clum A."/>
            <person name="Lindquist E."/>
            <person name="Daum C."/>
            <person name="Ramamoorthy G.K."/>
            <person name="Gryganskyi A."/>
            <person name="Culley D."/>
            <person name="Magnuson J.K."/>
            <person name="James T.Y."/>
            <person name="O'Malley M.A."/>
            <person name="Stajich J.E."/>
            <person name="Spatafora J.W."/>
            <person name="Visel A."/>
            <person name="Grigoriev I.V."/>
        </authorList>
    </citation>
    <scope>NUCLEOTIDE SEQUENCE [LARGE SCALE GENOMIC DNA]</scope>
    <source>
        <strain evidence="2">finn</strain>
    </source>
</reference>
<name>A0A1Y1V389_9FUNG</name>
<dbReference type="PANTHER" id="PTHR21254">
    <property type="entry name" value="C2 DOMAIN-CONTAINING PROTEIN 3"/>
    <property type="match status" value="1"/>
</dbReference>
<dbReference type="PANTHER" id="PTHR21254:SF1">
    <property type="entry name" value="C2 DOMAIN-CONTAINING PROTEIN 3"/>
    <property type="match status" value="1"/>
</dbReference>
<dbReference type="SUPFAM" id="SSF49562">
    <property type="entry name" value="C2 domain (Calcium/lipid-binding domain, CaLB)"/>
    <property type="match status" value="1"/>
</dbReference>
<dbReference type="OrthoDB" id="79771at2759"/>
<sequence length="864" mass="100389">MILKQSKSSIKRINSGIISTEKGNGRKKTEKKIKDENDNIIITSICNETFTPIYDERTSLEIRGDETEIIRWLSTEKKKGKAIGEIWHRFTKNNNTYRNIKKITLETDYSDDDECEDDDKEIYKDILIGTFELNLDFLVNRAGIANKIWIPINLPKKIVEYFKEKNEYLLSTFKFLGASILISINMDKGFDIGAISLSESQNESDISSNDLSNISSSKTQLAKFRVKVNRVYLPLNNDSENINDETIYIRWASPEINKSKNYKSIHQYNNNNDNKMKRYYSEPKSVESNYNEEEGVVVNFSDIYYNKEIVFEYNTNVIEYFRDRQFEIEVWKEGLKNDENKPFNIYIGSCFIDLYNLVIYNRKYRKRMLNNKSNQINGMYPLVNPESSYMYGSKIDLCIGLNINSRSRNNSYKNEISKNSIINKDMYSKEDFINDMNSEILTTIHNQESNKEDTTEIPNDSYLSIEPSVFSTDIINFDEINPKNKNVSTKNKKNNNNVYYDNSNINSFEIKNKLYGYSNNEKLKSNRNVNTNNIIKNSIINNLCELKIIIERAFHITIPKRHPQLQSITNSNEVIPYVFVTMEWKNGEEQKLYKTEICQDSSPIWNYAFSVKPVVDEAFIKSMQDTALQFKVWYISNKNNNINTIKKDNSSIDCNSYNRYLIGTANIYIKPLLSCVLREIHGWYNIIDDDLNCNGTLGISICPNDAFFHKCKDISNKTNILLENKFSSIMTPLLDSNNKYENTFNFNDNNTLESEFLGMNNIDFKLNTIKENNNLINDCSSNLKNNNDSDSVTNPLKYMDYSSHPSIIDSNIGFMNLKNQLSEKLSELEFIQKDMLSKLQSKINMNKCNNTSFKNSNIPPASQT</sequence>